<dbReference type="Proteomes" id="UP000000851">
    <property type="component" value="Chromosome"/>
</dbReference>
<dbReference type="InParanoid" id="C7Q5J0"/>
<reference evidence="2 3" key="1">
    <citation type="journal article" date="2009" name="Stand. Genomic Sci.">
        <title>Complete genome sequence of Catenulispora acidiphila type strain (ID 139908).</title>
        <authorList>
            <person name="Copeland A."/>
            <person name="Lapidus A."/>
            <person name="Glavina Del Rio T."/>
            <person name="Nolan M."/>
            <person name="Lucas S."/>
            <person name="Chen F."/>
            <person name="Tice H."/>
            <person name="Cheng J.F."/>
            <person name="Bruce D."/>
            <person name="Goodwin L."/>
            <person name="Pitluck S."/>
            <person name="Mikhailova N."/>
            <person name="Pati A."/>
            <person name="Ivanova N."/>
            <person name="Mavromatis K."/>
            <person name="Chen A."/>
            <person name="Palaniappan K."/>
            <person name="Chain P."/>
            <person name="Land M."/>
            <person name="Hauser L."/>
            <person name="Chang Y.J."/>
            <person name="Jeffries C.D."/>
            <person name="Chertkov O."/>
            <person name="Brettin T."/>
            <person name="Detter J.C."/>
            <person name="Han C."/>
            <person name="Ali Z."/>
            <person name="Tindall B.J."/>
            <person name="Goker M."/>
            <person name="Bristow J."/>
            <person name="Eisen J.A."/>
            <person name="Markowitz V."/>
            <person name="Hugenholtz P."/>
            <person name="Kyrpides N.C."/>
            <person name="Klenk H.P."/>
        </authorList>
    </citation>
    <scope>NUCLEOTIDE SEQUENCE [LARGE SCALE GENOMIC DNA]</scope>
    <source>
        <strain evidence="3">DSM 44928 / JCM 14897 / NBRC 102108 / NRRL B-24433 / ID139908</strain>
    </source>
</reference>
<dbReference type="HOGENOM" id="CLU_046967_0_0_11"/>
<sequence length="358" mass="40006">MTTARTDIESGPNPPPSPRGTITITHTRADGTTAVGGAKGDGSGDILKDYPQRFRWSPYLRCWVIRNSRDKQADHRKIEAAATALRAAGFEVSVTIDEDTRRTFAEAEADRYERAEARAERRQDYADAAADRSAALYSAGREKLSRIPFGQPVLTDHYSANRDRNYRARAAAQIDRSFVEADKHAHHANLAAAAAAYRGHRENVPRTLRRIEKLEAEERQLLRLLEPVDHEGGNADTSEWDAELKRRLDETREQLDYWREHVKAAEADGVKVWSKADFAKGDFVLYGGRWYEVLRVNPKSVTVPTSFNGWREPIVRANDPKFPRTATAAYYEVRGRRSADEMAAAIASADPGPTGASA</sequence>
<dbReference type="KEGG" id="cai:Caci_8988"/>
<dbReference type="eggNOG" id="ENOG5032SUJ">
    <property type="taxonomic scope" value="Bacteria"/>
</dbReference>
<accession>C7Q5J0</accession>
<evidence type="ECO:0000313" key="3">
    <source>
        <dbReference type="Proteomes" id="UP000000851"/>
    </source>
</evidence>
<proteinExistence type="predicted"/>
<protein>
    <recommendedName>
        <fullName evidence="4">DUF3560 domain-containing protein</fullName>
    </recommendedName>
</protein>
<feature type="region of interest" description="Disordered" evidence="1">
    <location>
        <begin position="1"/>
        <end position="41"/>
    </location>
</feature>
<dbReference type="EMBL" id="CP001700">
    <property type="protein sequence ID" value="ACU77801.1"/>
    <property type="molecule type" value="Genomic_DNA"/>
</dbReference>
<dbReference type="InterPro" id="IPR021944">
    <property type="entry name" value="DUF3560"/>
</dbReference>
<name>C7Q5J0_CATAD</name>
<dbReference type="RefSeq" id="WP_015797525.1">
    <property type="nucleotide sequence ID" value="NC_013131.1"/>
</dbReference>
<evidence type="ECO:0000256" key="1">
    <source>
        <dbReference type="SAM" id="MobiDB-lite"/>
    </source>
</evidence>
<gene>
    <name evidence="2" type="ordered locus">Caci_8988</name>
</gene>
<keyword evidence="3" id="KW-1185">Reference proteome</keyword>
<organism evidence="2 3">
    <name type="scientific">Catenulispora acidiphila (strain DSM 44928 / JCM 14897 / NBRC 102108 / NRRL B-24433 / ID139908)</name>
    <dbReference type="NCBI Taxonomy" id="479433"/>
    <lineage>
        <taxon>Bacteria</taxon>
        <taxon>Bacillati</taxon>
        <taxon>Actinomycetota</taxon>
        <taxon>Actinomycetes</taxon>
        <taxon>Catenulisporales</taxon>
        <taxon>Catenulisporaceae</taxon>
        <taxon>Catenulispora</taxon>
    </lineage>
</organism>
<evidence type="ECO:0000313" key="2">
    <source>
        <dbReference type="EMBL" id="ACU77801.1"/>
    </source>
</evidence>
<dbReference type="Pfam" id="PF12083">
    <property type="entry name" value="DUF3560"/>
    <property type="match status" value="1"/>
</dbReference>
<dbReference type="AlphaFoldDB" id="C7Q5J0"/>
<dbReference type="OrthoDB" id="9803716at2"/>
<evidence type="ECO:0008006" key="4">
    <source>
        <dbReference type="Google" id="ProtNLM"/>
    </source>
</evidence>